<dbReference type="EMBL" id="QXTE01000172">
    <property type="protein sequence ID" value="TFK02861.1"/>
    <property type="molecule type" value="Genomic_DNA"/>
</dbReference>
<reference evidence="1 2" key="1">
    <citation type="submission" date="2019-04" db="EMBL/GenBank/DDBJ databases">
        <title>Draft genome of the big-headed turtle Platysternon megacephalum.</title>
        <authorList>
            <person name="Gong S."/>
        </authorList>
    </citation>
    <scope>NUCLEOTIDE SEQUENCE [LARGE SCALE GENOMIC DNA]</scope>
    <source>
        <strain evidence="1">DO16091913</strain>
        <tissue evidence="1">Muscle</tissue>
    </source>
</reference>
<sequence length="109" mass="12838">MKQCFQNLKIRGEYFSYENVIGRSHSKANPPTDSLSWHLFKIIWLSRLYLRQEAHLTYDSVYYQKGEKTRIQWCIYGNFSKIQEFVALGQLYRISKVHPPPPALLEAGV</sequence>
<proteinExistence type="predicted"/>
<organism evidence="1 2">
    <name type="scientific">Platysternon megacephalum</name>
    <name type="common">big-headed turtle</name>
    <dbReference type="NCBI Taxonomy" id="55544"/>
    <lineage>
        <taxon>Eukaryota</taxon>
        <taxon>Metazoa</taxon>
        <taxon>Chordata</taxon>
        <taxon>Craniata</taxon>
        <taxon>Vertebrata</taxon>
        <taxon>Euteleostomi</taxon>
        <taxon>Archelosauria</taxon>
        <taxon>Testudinata</taxon>
        <taxon>Testudines</taxon>
        <taxon>Cryptodira</taxon>
        <taxon>Durocryptodira</taxon>
        <taxon>Testudinoidea</taxon>
        <taxon>Platysternidae</taxon>
        <taxon>Platysternon</taxon>
    </lineage>
</organism>
<gene>
    <name evidence="1" type="ORF">DR999_PMT14795</name>
</gene>
<accession>A0A4D9DXQ8</accession>
<dbReference type="Proteomes" id="UP000297703">
    <property type="component" value="Unassembled WGS sequence"/>
</dbReference>
<comment type="caution">
    <text evidence="1">The sequence shown here is derived from an EMBL/GenBank/DDBJ whole genome shotgun (WGS) entry which is preliminary data.</text>
</comment>
<name>A0A4D9DXQ8_9SAUR</name>
<dbReference type="AlphaFoldDB" id="A0A4D9DXQ8"/>
<reference evidence="1 2" key="2">
    <citation type="submission" date="2019-04" db="EMBL/GenBank/DDBJ databases">
        <title>The genome sequence of big-headed turtle.</title>
        <authorList>
            <person name="Gong S."/>
        </authorList>
    </citation>
    <scope>NUCLEOTIDE SEQUENCE [LARGE SCALE GENOMIC DNA]</scope>
    <source>
        <strain evidence="1">DO16091913</strain>
        <tissue evidence="1">Muscle</tissue>
    </source>
</reference>
<evidence type="ECO:0000313" key="2">
    <source>
        <dbReference type="Proteomes" id="UP000297703"/>
    </source>
</evidence>
<protein>
    <submittedName>
        <fullName evidence="1">Putative phospholipid-transporting ATPase IC</fullName>
    </submittedName>
</protein>
<keyword evidence="2" id="KW-1185">Reference proteome</keyword>
<evidence type="ECO:0000313" key="1">
    <source>
        <dbReference type="EMBL" id="TFK02861.1"/>
    </source>
</evidence>